<dbReference type="Proteomes" id="UP001225788">
    <property type="component" value="Plasmid unnamed1"/>
</dbReference>
<reference evidence="1 2" key="1">
    <citation type="submission" date="2023-08" db="EMBL/GenBank/DDBJ databases">
        <title>Pathogen: clinical or host-associated sample.</title>
        <authorList>
            <person name="Hergert J."/>
            <person name="Casey R."/>
            <person name="Wagner J."/>
            <person name="Young E.L."/>
            <person name="Oakeson K.F."/>
        </authorList>
    </citation>
    <scope>NUCLEOTIDE SEQUENCE [LARGE SCALE GENOMIC DNA]</scope>
    <source>
        <strain evidence="1 2">UPHL-collab-2</strain>
        <plasmid evidence="1 2">unnamed1</plasmid>
    </source>
</reference>
<dbReference type="EMBL" id="CP132315">
    <property type="protein sequence ID" value="WLS05014.1"/>
    <property type="molecule type" value="Genomic_DNA"/>
</dbReference>
<proteinExistence type="predicted"/>
<evidence type="ECO:0000313" key="2">
    <source>
        <dbReference type="Proteomes" id="UP001225788"/>
    </source>
</evidence>
<keyword evidence="1" id="KW-0614">Plasmid</keyword>
<protein>
    <submittedName>
        <fullName evidence="1">Uncharacterized protein</fullName>
    </submittedName>
</protein>
<dbReference type="RefSeq" id="WP_306161446.1">
    <property type="nucleotide sequence ID" value="NZ_CP132315.1"/>
</dbReference>
<gene>
    <name evidence="1" type="ORF">Q9315_22840</name>
</gene>
<keyword evidence="2" id="KW-1185">Reference proteome</keyword>
<accession>A0ABY9KBM8</accession>
<geneLocation type="plasmid" evidence="1 2">
    <name>unnamed1</name>
</geneLocation>
<organism evidence="1 2">
    <name type="scientific">Shinella oryzae</name>
    <dbReference type="NCBI Taxonomy" id="2871820"/>
    <lineage>
        <taxon>Bacteria</taxon>
        <taxon>Pseudomonadati</taxon>
        <taxon>Pseudomonadota</taxon>
        <taxon>Alphaproteobacteria</taxon>
        <taxon>Hyphomicrobiales</taxon>
        <taxon>Rhizobiaceae</taxon>
        <taxon>Shinella</taxon>
    </lineage>
</organism>
<evidence type="ECO:0000313" key="1">
    <source>
        <dbReference type="EMBL" id="WLS05014.1"/>
    </source>
</evidence>
<sequence length="153" mass="17138">MSIVFPVMVRIDDAVTLYVLLGRHQPNFGFPWVFDFYPPGDSLERRARFYADPPSDHPALIRPVIASLAAASQNQPGVTGLEKKRNSYPRKAVGLGGDAAPPSFFLPEILSRPLGFIIGTLQANHLKSSQARTLRPPDAGCVRRVRRAWRRFW</sequence>
<name>A0ABY9KBM8_9HYPH</name>